<dbReference type="PROSITE" id="PS50937">
    <property type="entry name" value="HTH_MERR_2"/>
    <property type="match status" value="1"/>
</dbReference>
<reference evidence="4 5" key="1">
    <citation type="submission" date="2017-02" db="EMBL/GenBank/DDBJ databases">
        <title>Draft Genome Sequence of Streptomyces tsukubaensis F601, a Producer of the immunosuppressant tacrolimus FK506.</title>
        <authorList>
            <person name="Zong G."/>
            <person name="Zhong C."/>
            <person name="Fu J."/>
            <person name="Qin R."/>
            <person name="Cao G."/>
        </authorList>
    </citation>
    <scope>NUCLEOTIDE SEQUENCE [LARGE SCALE GENOMIC DNA]</scope>
    <source>
        <strain evidence="4 5">F601</strain>
    </source>
</reference>
<dbReference type="Gene3D" id="3.40.50.280">
    <property type="entry name" value="Cobalamin-binding domain"/>
    <property type="match status" value="1"/>
</dbReference>
<feature type="domain" description="HTH merR-type" evidence="3">
    <location>
        <begin position="24"/>
        <end position="93"/>
    </location>
</feature>
<feature type="region of interest" description="Disordered" evidence="2">
    <location>
        <begin position="1"/>
        <end position="29"/>
    </location>
</feature>
<dbReference type="AlphaFoldDB" id="A0A1V4A6P1"/>
<dbReference type="EMBL" id="MVFC01000015">
    <property type="protein sequence ID" value="OON77344.1"/>
    <property type="molecule type" value="Genomic_DNA"/>
</dbReference>
<dbReference type="InterPro" id="IPR000551">
    <property type="entry name" value="MerR-type_HTH_dom"/>
</dbReference>
<dbReference type="STRING" id="83656.B1H18_19080"/>
<dbReference type="GO" id="GO:0046872">
    <property type="term" value="F:metal ion binding"/>
    <property type="evidence" value="ECO:0007669"/>
    <property type="project" value="InterPro"/>
</dbReference>
<dbReference type="GO" id="GO:0003700">
    <property type="term" value="F:DNA-binding transcription factor activity"/>
    <property type="evidence" value="ECO:0007669"/>
    <property type="project" value="InterPro"/>
</dbReference>
<proteinExistence type="predicted"/>
<dbReference type="SUPFAM" id="SSF52242">
    <property type="entry name" value="Cobalamin (vitamin B12)-binding domain"/>
    <property type="match status" value="1"/>
</dbReference>
<dbReference type="PANTHER" id="PTHR30204:SF97">
    <property type="entry name" value="MERR FAMILY REGULATORY PROTEIN"/>
    <property type="match status" value="1"/>
</dbReference>
<sequence length="339" mass="35457">MNEQPPARDNSATRAAASPGAGGGLTTGTVARRIGVSPATLRSWDRRYGIGPSRQREGGHRRWTGPDILVLEEMCRLTSAGVPTAEAAKVALLFGRTDPAGGTVPAARLPDEWSPGTRPTGSAARQISRGLGRAAVRLDAPTVERLLDEALTEYGTVATWEDVMVPALRAVGRKWAAAGDRYVEVEHLLSWHVSTALRRPAYKSEAGDRAPVLLACVPGEGHTLAIEALVASLAERGLPVRMFGGAVPAPALDAAVRRTGPCAVVLWAQSRSTASRPLAQHVSGTGWGVRGSRLGPAVMVAGPGWAGPHLRGTLRPQRLGEAVDVLTRICESSTTGPGG</sequence>
<dbReference type="Gene3D" id="1.10.1240.10">
    <property type="entry name" value="Methionine synthase domain"/>
    <property type="match status" value="1"/>
</dbReference>
<dbReference type="RefSeq" id="WP_077969378.1">
    <property type="nucleotide sequence ID" value="NZ_CP045178.1"/>
</dbReference>
<gene>
    <name evidence="4" type="ORF">B1H18_19080</name>
</gene>
<accession>A0A1V4A6P1</accession>
<dbReference type="GO" id="GO:0003677">
    <property type="term" value="F:DNA binding"/>
    <property type="evidence" value="ECO:0007669"/>
    <property type="project" value="UniProtKB-KW"/>
</dbReference>
<dbReference type="OrthoDB" id="9800334at2"/>
<dbReference type="Pfam" id="PF13411">
    <property type="entry name" value="MerR_1"/>
    <property type="match status" value="1"/>
</dbReference>
<evidence type="ECO:0000256" key="1">
    <source>
        <dbReference type="ARBA" id="ARBA00023125"/>
    </source>
</evidence>
<dbReference type="Proteomes" id="UP000190539">
    <property type="component" value="Unassembled WGS sequence"/>
</dbReference>
<feature type="region of interest" description="Disordered" evidence="2">
    <location>
        <begin position="103"/>
        <end position="125"/>
    </location>
</feature>
<dbReference type="InterPro" id="IPR036724">
    <property type="entry name" value="Cobalamin-bd_sf"/>
</dbReference>
<dbReference type="GO" id="GO:0031419">
    <property type="term" value="F:cobalamin binding"/>
    <property type="evidence" value="ECO:0007669"/>
    <property type="project" value="InterPro"/>
</dbReference>
<keyword evidence="1" id="KW-0238">DNA-binding</keyword>
<dbReference type="InterPro" id="IPR003759">
    <property type="entry name" value="Cbl-bd_cap"/>
</dbReference>
<dbReference type="InterPro" id="IPR047057">
    <property type="entry name" value="MerR_fam"/>
</dbReference>
<dbReference type="InterPro" id="IPR036594">
    <property type="entry name" value="Meth_synthase_dom"/>
</dbReference>
<comment type="caution">
    <text evidence="4">The sequence shown here is derived from an EMBL/GenBank/DDBJ whole genome shotgun (WGS) entry which is preliminary data.</text>
</comment>
<evidence type="ECO:0000256" key="2">
    <source>
        <dbReference type="SAM" id="MobiDB-lite"/>
    </source>
</evidence>
<organism evidence="4 5">
    <name type="scientific">Streptomyces tsukubensis</name>
    <dbReference type="NCBI Taxonomy" id="83656"/>
    <lineage>
        <taxon>Bacteria</taxon>
        <taxon>Bacillati</taxon>
        <taxon>Actinomycetota</taxon>
        <taxon>Actinomycetes</taxon>
        <taxon>Kitasatosporales</taxon>
        <taxon>Streptomycetaceae</taxon>
        <taxon>Streptomyces</taxon>
    </lineage>
</organism>
<evidence type="ECO:0000259" key="3">
    <source>
        <dbReference type="PROSITE" id="PS50937"/>
    </source>
</evidence>
<name>A0A1V4A6P1_9ACTN</name>
<evidence type="ECO:0000313" key="5">
    <source>
        <dbReference type="Proteomes" id="UP000190539"/>
    </source>
</evidence>
<protein>
    <submittedName>
        <fullName evidence="4">Transcriptional regulator</fullName>
    </submittedName>
</protein>
<dbReference type="Gene3D" id="1.10.1660.10">
    <property type="match status" value="1"/>
</dbReference>
<dbReference type="SMART" id="SM00422">
    <property type="entry name" value="HTH_MERR"/>
    <property type="match status" value="1"/>
</dbReference>
<dbReference type="Pfam" id="PF02607">
    <property type="entry name" value="B12-binding_2"/>
    <property type="match status" value="1"/>
</dbReference>
<dbReference type="InterPro" id="IPR009061">
    <property type="entry name" value="DNA-bd_dom_put_sf"/>
</dbReference>
<evidence type="ECO:0000313" key="4">
    <source>
        <dbReference type="EMBL" id="OON77344.1"/>
    </source>
</evidence>
<dbReference type="SUPFAM" id="SSF46955">
    <property type="entry name" value="Putative DNA-binding domain"/>
    <property type="match status" value="1"/>
</dbReference>
<keyword evidence="5" id="KW-1185">Reference proteome</keyword>
<dbReference type="PANTHER" id="PTHR30204">
    <property type="entry name" value="REDOX-CYCLING DRUG-SENSING TRANSCRIPTIONAL ACTIVATOR SOXR"/>
    <property type="match status" value="1"/>
</dbReference>